<dbReference type="PROSITE" id="PS50893">
    <property type="entry name" value="ABC_TRANSPORTER_2"/>
    <property type="match status" value="1"/>
</dbReference>
<dbReference type="InterPro" id="IPR027417">
    <property type="entry name" value="P-loop_NTPase"/>
</dbReference>
<dbReference type="PANTHER" id="PTHR24220">
    <property type="entry name" value="IMPORT ATP-BINDING PROTEIN"/>
    <property type="match status" value="1"/>
</dbReference>
<keyword evidence="2" id="KW-0813">Transport</keyword>
<dbReference type="InterPro" id="IPR017871">
    <property type="entry name" value="ABC_transporter-like_CS"/>
</dbReference>
<dbReference type="GO" id="GO:0016887">
    <property type="term" value="F:ATP hydrolysis activity"/>
    <property type="evidence" value="ECO:0007669"/>
    <property type="project" value="InterPro"/>
</dbReference>
<evidence type="ECO:0000256" key="4">
    <source>
        <dbReference type="ARBA" id="ARBA00022840"/>
    </source>
</evidence>
<dbReference type="SMART" id="SM00382">
    <property type="entry name" value="AAA"/>
    <property type="match status" value="1"/>
</dbReference>
<protein>
    <submittedName>
        <fullName evidence="6">ABC transporter ATP-binding protein</fullName>
    </submittedName>
</protein>
<dbReference type="CDD" id="cd03225">
    <property type="entry name" value="ABC_cobalt_CbiO_domain1"/>
    <property type="match status" value="1"/>
</dbReference>
<dbReference type="Gene3D" id="3.40.50.300">
    <property type="entry name" value="P-loop containing nucleotide triphosphate hydrolases"/>
    <property type="match status" value="1"/>
</dbReference>
<dbReference type="PROSITE" id="PS00211">
    <property type="entry name" value="ABC_TRANSPORTER_1"/>
    <property type="match status" value="1"/>
</dbReference>
<dbReference type="SUPFAM" id="SSF52540">
    <property type="entry name" value="P-loop containing nucleoside triphosphate hydrolases"/>
    <property type="match status" value="1"/>
</dbReference>
<dbReference type="GO" id="GO:0022857">
    <property type="term" value="F:transmembrane transporter activity"/>
    <property type="evidence" value="ECO:0007669"/>
    <property type="project" value="UniProtKB-ARBA"/>
</dbReference>
<reference evidence="6 7" key="1">
    <citation type="submission" date="2014-01" db="EMBL/GenBank/DDBJ databases">
        <title>Plasmidome dynamics in the species complex Clostridium novyi sensu lato converts strains of independent lineages into distinctly different pathogens.</title>
        <authorList>
            <person name="Skarin H."/>
            <person name="Segerman B."/>
        </authorList>
    </citation>
    <scope>NUCLEOTIDE SEQUENCE [LARGE SCALE GENOMIC DNA]</scope>
    <source>
        <strain evidence="6 7">DC5</strain>
    </source>
</reference>
<dbReference type="InterPro" id="IPR015856">
    <property type="entry name" value="ABC_transpr_CbiO/EcfA_su"/>
</dbReference>
<comment type="subcellular location">
    <subcellularLocation>
        <location evidence="1">Cell membrane</location>
        <topology evidence="1">Peripheral membrane protein</topology>
    </subcellularLocation>
</comment>
<evidence type="ECO:0000256" key="2">
    <source>
        <dbReference type="ARBA" id="ARBA00022448"/>
    </source>
</evidence>
<evidence type="ECO:0000256" key="3">
    <source>
        <dbReference type="ARBA" id="ARBA00022741"/>
    </source>
</evidence>
<evidence type="ECO:0000259" key="5">
    <source>
        <dbReference type="PROSITE" id="PS50893"/>
    </source>
</evidence>
<evidence type="ECO:0000313" key="7">
    <source>
        <dbReference type="Proteomes" id="UP000030014"/>
    </source>
</evidence>
<feature type="domain" description="ABC transporter" evidence="5">
    <location>
        <begin position="2"/>
        <end position="236"/>
    </location>
</feature>
<proteinExistence type="predicted"/>
<dbReference type="GO" id="GO:0005886">
    <property type="term" value="C:plasma membrane"/>
    <property type="evidence" value="ECO:0007669"/>
    <property type="project" value="UniProtKB-SubCell"/>
</dbReference>
<organism evidence="6 7">
    <name type="scientific">Clostridium botulinum C/D str. DC5</name>
    <dbReference type="NCBI Taxonomy" id="1443128"/>
    <lineage>
        <taxon>Bacteria</taxon>
        <taxon>Bacillati</taxon>
        <taxon>Bacillota</taxon>
        <taxon>Clostridia</taxon>
        <taxon>Eubacteriales</taxon>
        <taxon>Clostridiaceae</taxon>
        <taxon>Clostridium</taxon>
    </lineage>
</organism>
<dbReference type="InterPro" id="IPR003593">
    <property type="entry name" value="AAA+_ATPase"/>
</dbReference>
<name>A0A0A0IC54_CLOBO</name>
<dbReference type="PANTHER" id="PTHR24220:SF86">
    <property type="entry name" value="ABC TRANSPORTER ABCH.1"/>
    <property type="match status" value="1"/>
</dbReference>
<dbReference type="Proteomes" id="UP000030014">
    <property type="component" value="Unassembled WGS sequence"/>
</dbReference>
<evidence type="ECO:0000256" key="1">
    <source>
        <dbReference type="ARBA" id="ARBA00004202"/>
    </source>
</evidence>
<evidence type="ECO:0000313" key="6">
    <source>
        <dbReference type="EMBL" id="KGM99034.1"/>
    </source>
</evidence>
<sequence>MLELKNLSLEVEQNDKKVSILDNINLTLQDNKIYVITGPNGGGKSSLCKMMMGIYKSTSGNIILDGEDITSLDITERAQRKIGYAFQQPPYFKGMTVRGFLNLAGRESKEKVDVHELLADVGLCAKDYIDREINSSLSGGELKRIEIASVLARDLKLAIFDEPEAGIDLWSFQRLVETFTTMHNNRNTTIVIISHQERIINLADEVIVLANGKIQKTTSKEDIISEIKAQAACDYCETCETRR</sequence>
<gene>
    <name evidence="6" type="ORF">Z955_09450</name>
</gene>
<dbReference type="Pfam" id="PF00005">
    <property type="entry name" value="ABC_tran"/>
    <property type="match status" value="1"/>
</dbReference>
<accession>A0A0A0IC54</accession>
<dbReference type="EMBL" id="JDRY01000040">
    <property type="protein sequence ID" value="KGM99034.1"/>
    <property type="molecule type" value="Genomic_DNA"/>
</dbReference>
<dbReference type="RefSeq" id="WP_039257981.1">
    <property type="nucleotide sequence ID" value="NZ_JDRY01000040.1"/>
</dbReference>
<comment type="caution">
    <text evidence="6">The sequence shown here is derived from an EMBL/GenBank/DDBJ whole genome shotgun (WGS) entry which is preliminary data.</text>
</comment>
<keyword evidence="4 6" id="KW-0067">ATP-binding</keyword>
<dbReference type="InterPro" id="IPR015854">
    <property type="entry name" value="ABC_transpr_LolD-like"/>
</dbReference>
<dbReference type="AlphaFoldDB" id="A0A0A0IC54"/>
<dbReference type="InterPro" id="IPR003439">
    <property type="entry name" value="ABC_transporter-like_ATP-bd"/>
</dbReference>
<keyword evidence="3" id="KW-0547">Nucleotide-binding</keyword>
<dbReference type="GO" id="GO:0005524">
    <property type="term" value="F:ATP binding"/>
    <property type="evidence" value="ECO:0007669"/>
    <property type="project" value="UniProtKB-KW"/>
</dbReference>